<dbReference type="SUPFAM" id="SSF46785">
    <property type="entry name" value="Winged helix' DNA-binding domain"/>
    <property type="match status" value="1"/>
</dbReference>
<comment type="caution">
    <text evidence="6">The sequence shown here is derived from an EMBL/GenBank/DDBJ whole genome shotgun (WGS) entry which is preliminary data.</text>
</comment>
<feature type="domain" description="HTH lysR-type" evidence="5">
    <location>
        <begin position="1"/>
        <end position="59"/>
    </location>
</feature>
<dbReference type="Pfam" id="PF03466">
    <property type="entry name" value="LysR_substrate"/>
    <property type="match status" value="1"/>
</dbReference>
<evidence type="ECO:0000256" key="3">
    <source>
        <dbReference type="ARBA" id="ARBA00023125"/>
    </source>
</evidence>
<dbReference type="Pfam" id="PF00126">
    <property type="entry name" value="HTH_1"/>
    <property type="match status" value="1"/>
</dbReference>
<dbReference type="InterPro" id="IPR058163">
    <property type="entry name" value="LysR-type_TF_proteobact-type"/>
</dbReference>
<dbReference type="AlphaFoldDB" id="A0A1R1JPM8"/>
<evidence type="ECO:0000313" key="7">
    <source>
        <dbReference type="Proteomes" id="UP000187251"/>
    </source>
</evidence>
<dbReference type="InterPro" id="IPR036388">
    <property type="entry name" value="WH-like_DNA-bd_sf"/>
</dbReference>
<dbReference type="Gene3D" id="1.10.10.10">
    <property type="entry name" value="Winged helix-like DNA-binding domain superfamily/Winged helix DNA-binding domain"/>
    <property type="match status" value="1"/>
</dbReference>
<proteinExistence type="inferred from homology"/>
<gene>
    <name evidence="6" type="ORF">BIZ92_30680</name>
</gene>
<dbReference type="EMBL" id="MJMN01000028">
    <property type="protein sequence ID" value="OMG81643.1"/>
    <property type="molecule type" value="Genomic_DNA"/>
</dbReference>
<dbReference type="CDD" id="cd08471">
    <property type="entry name" value="PBP2_CrgA_like_2"/>
    <property type="match status" value="1"/>
</dbReference>
<dbReference type="GO" id="GO:0003700">
    <property type="term" value="F:DNA-binding transcription factor activity"/>
    <property type="evidence" value="ECO:0007669"/>
    <property type="project" value="InterPro"/>
</dbReference>
<accession>A0A1R1JPM8</accession>
<evidence type="ECO:0000256" key="2">
    <source>
        <dbReference type="ARBA" id="ARBA00023015"/>
    </source>
</evidence>
<organism evidence="6 7">
    <name type="scientific">Alcaligenes xylosoxydans xylosoxydans</name>
    <name type="common">Achromobacter xylosoxidans</name>
    <dbReference type="NCBI Taxonomy" id="85698"/>
    <lineage>
        <taxon>Bacteria</taxon>
        <taxon>Pseudomonadati</taxon>
        <taxon>Pseudomonadota</taxon>
        <taxon>Betaproteobacteria</taxon>
        <taxon>Burkholderiales</taxon>
        <taxon>Alcaligenaceae</taxon>
        <taxon>Achromobacter</taxon>
    </lineage>
</organism>
<evidence type="ECO:0000256" key="1">
    <source>
        <dbReference type="ARBA" id="ARBA00009437"/>
    </source>
</evidence>
<name>A0A1R1JPM8_ALCXX</name>
<evidence type="ECO:0000259" key="5">
    <source>
        <dbReference type="PROSITE" id="PS50931"/>
    </source>
</evidence>
<sequence length="301" mass="32715">MNRFHEMTIFLAVAEAQGFAAAARRLAMSAPTVTRSVAALERRLGTLLLVRTTRSLRLTEAGERYAADCRRILEAVEQADDAAAGAMAAPRGSLHITAPARFGELHVMPAVLGYLRQHREVSVRALLVDRVVNLLDEGVDVAVRIGALPDSTLTAVPVGQVRRVVCASPEFLRRHGTPDNPDALARFCTITAAMEGRGSQWRFLQDGQLRRLPLESQLTVTSFQAAVAAACEGWGLTQVVSYQVARDLASGALRVVLRDYETPPLPVHVVFPEGRKSSAKVRSFVDFCVQALRRDLAALPA</sequence>
<dbReference type="SUPFAM" id="SSF53850">
    <property type="entry name" value="Periplasmic binding protein-like II"/>
    <property type="match status" value="1"/>
</dbReference>
<reference evidence="6 7" key="1">
    <citation type="submission" date="2016-09" db="EMBL/GenBank/DDBJ databases">
        <title>Phylogenomics of Achromobacter.</title>
        <authorList>
            <person name="Jeukens J."/>
            <person name="Freschi L."/>
            <person name="Vincent A.T."/>
            <person name="Emond-Rheault J.-G."/>
            <person name="Kukavica-Ibrulj I."/>
            <person name="Charette S.J."/>
            <person name="Levesque R.C."/>
        </authorList>
    </citation>
    <scope>NUCLEOTIDE SEQUENCE [LARGE SCALE GENOMIC DNA]</scope>
    <source>
        <strain evidence="6 7">AUS488</strain>
    </source>
</reference>
<evidence type="ECO:0000256" key="4">
    <source>
        <dbReference type="ARBA" id="ARBA00023163"/>
    </source>
</evidence>
<dbReference type="Gene3D" id="3.40.190.290">
    <property type="match status" value="1"/>
</dbReference>
<dbReference type="InterPro" id="IPR036390">
    <property type="entry name" value="WH_DNA-bd_sf"/>
</dbReference>
<comment type="similarity">
    <text evidence="1">Belongs to the LysR transcriptional regulatory family.</text>
</comment>
<evidence type="ECO:0000313" key="6">
    <source>
        <dbReference type="EMBL" id="OMG81643.1"/>
    </source>
</evidence>
<dbReference type="InterPro" id="IPR005119">
    <property type="entry name" value="LysR_subst-bd"/>
</dbReference>
<dbReference type="GO" id="GO:0006351">
    <property type="term" value="P:DNA-templated transcription"/>
    <property type="evidence" value="ECO:0007669"/>
    <property type="project" value="TreeGrafter"/>
</dbReference>
<dbReference type="GO" id="GO:0043565">
    <property type="term" value="F:sequence-specific DNA binding"/>
    <property type="evidence" value="ECO:0007669"/>
    <property type="project" value="TreeGrafter"/>
</dbReference>
<dbReference type="FunFam" id="1.10.10.10:FF:000001">
    <property type="entry name" value="LysR family transcriptional regulator"/>
    <property type="match status" value="1"/>
</dbReference>
<dbReference type="PANTHER" id="PTHR30537">
    <property type="entry name" value="HTH-TYPE TRANSCRIPTIONAL REGULATOR"/>
    <property type="match status" value="1"/>
</dbReference>
<protein>
    <submittedName>
        <fullName evidence="6">LysR family transcriptional regulator</fullName>
    </submittedName>
</protein>
<keyword evidence="4" id="KW-0804">Transcription</keyword>
<dbReference type="Proteomes" id="UP000187251">
    <property type="component" value="Unassembled WGS sequence"/>
</dbReference>
<keyword evidence="2" id="KW-0805">Transcription regulation</keyword>
<dbReference type="InterPro" id="IPR000847">
    <property type="entry name" value="LysR_HTH_N"/>
</dbReference>
<keyword evidence="3" id="KW-0238">DNA-binding</keyword>
<dbReference type="PROSITE" id="PS50931">
    <property type="entry name" value="HTH_LYSR"/>
    <property type="match status" value="1"/>
</dbReference>
<dbReference type="PANTHER" id="PTHR30537:SF5">
    <property type="entry name" value="HTH-TYPE TRANSCRIPTIONAL ACTIVATOR TTDR-RELATED"/>
    <property type="match status" value="1"/>
</dbReference>